<proteinExistence type="predicted"/>
<feature type="region of interest" description="Disordered" evidence="2">
    <location>
        <begin position="309"/>
        <end position="366"/>
    </location>
</feature>
<keyword evidence="4" id="KW-1185">Reference proteome</keyword>
<feature type="compositionally biased region" description="Basic and acidic residues" evidence="2">
    <location>
        <begin position="396"/>
        <end position="410"/>
    </location>
</feature>
<evidence type="ECO:0000313" key="3">
    <source>
        <dbReference type="EMBL" id="KXS21563.1"/>
    </source>
</evidence>
<dbReference type="EMBL" id="KQ965732">
    <property type="protein sequence ID" value="KXS21563.1"/>
    <property type="molecule type" value="Genomic_DNA"/>
</dbReference>
<name>A0A139AYB3_GONPJ</name>
<keyword evidence="1" id="KW-0175">Coiled coil</keyword>
<reference evidence="3 4" key="1">
    <citation type="journal article" date="2015" name="Genome Biol. Evol.">
        <title>Phylogenomic analyses indicate that early fungi evolved digesting cell walls of algal ancestors of land plants.</title>
        <authorList>
            <person name="Chang Y."/>
            <person name="Wang S."/>
            <person name="Sekimoto S."/>
            <person name="Aerts A.L."/>
            <person name="Choi C."/>
            <person name="Clum A."/>
            <person name="LaButti K.M."/>
            <person name="Lindquist E.A."/>
            <person name="Yee Ngan C."/>
            <person name="Ohm R.A."/>
            <person name="Salamov A.A."/>
            <person name="Grigoriev I.V."/>
            <person name="Spatafora J.W."/>
            <person name="Berbee M.L."/>
        </authorList>
    </citation>
    <scope>NUCLEOTIDE SEQUENCE [LARGE SCALE GENOMIC DNA]</scope>
    <source>
        <strain evidence="3 4">JEL478</strain>
    </source>
</reference>
<gene>
    <name evidence="3" type="ORF">M427DRAFT_142051</name>
</gene>
<evidence type="ECO:0000313" key="4">
    <source>
        <dbReference type="Proteomes" id="UP000070544"/>
    </source>
</evidence>
<accession>A0A139AYB3</accession>
<feature type="region of interest" description="Disordered" evidence="2">
    <location>
        <begin position="396"/>
        <end position="428"/>
    </location>
</feature>
<organism evidence="3 4">
    <name type="scientific">Gonapodya prolifera (strain JEL478)</name>
    <name type="common">Monoblepharis prolifera</name>
    <dbReference type="NCBI Taxonomy" id="1344416"/>
    <lineage>
        <taxon>Eukaryota</taxon>
        <taxon>Fungi</taxon>
        <taxon>Fungi incertae sedis</taxon>
        <taxon>Chytridiomycota</taxon>
        <taxon>Chytridiomycota incertae sedis</taxon>
        <taxon>Monoblepharidomycetes</taxon>
        <taxon>Monoblepharidales</taxon>
        <taxon>Gonapodyaceae</taxon>
        <taxon>Gonapodya</taxon>
    </lineage>
</organism>
<protein>
    <submittedName>
        <fullName evidence="3">Uncharacterized protein</fullName>
    </submittedName>
</protein>
<feature type="coiled-coil region" evidence="1">
    <location>
        <begin position="61"/>
        <end position="185"/>
    </location>
</feature>
<evidence type="ECO:0000256" key="1">
    <source>
        <dbReference type="SAM" id="Coils"/>
    </source>
</evidence>
<feature type="compositionally biased region" description="Polar residues" evidence="2">
    <location>
        <begin position="339"/>
        <end position="357"/>
    </location>
</feature>
<dbReference type="Proteomes" id="UP000070544">
    <property type="component" value="Unassembled WGS sequence"/>
</dbReference>
<evidence type="ECO:0000256" key="2">
    <source>
        <dbReference type="SAM" id="MobiDB-lite"/>
    </source>
</evidence>
<dbReference type="AlphaFoldDB" id="A0A139AYB3"/>
<feature type="coiled-coil region" evidence="1">
    <location>
        <begin position="214"/>
        <end position="301"/>
    </location>
</feature>
<sequence>MSCTSCFNLHFIIFKAKAELSGTREQFKNMEGRLATMATMQTDLVIVQRQRDENAAALSYMSFHKTEVATLRQELAKLEEEKWNLRGRKVASDRRVLELSARVTEVDEMEQEISQLKSRVGELESVVKEKKELEEELLGVKERLDELNDCITDRDARAQELKGEQAEVKREMEEAKQALESSHGECGRLLQLVEAQKQRIVNLELQLAQQGTIVMQLKQAYENAEAQRAVLAARTESDKSEHERKIRSLFEDVEIAQTSAMSAAKTVDAQNHRIEALCAERDHLNRTIAKLREEQARFQDVGSSHLTLSAHDPLRRSPPSTISPWNRSDLEMQLDGGSDVSSPQFGASVGTSTTTPSPRFDQGRIGSGVQGVHAFLRQPPLASLAGSPRVFDASKNEISDDWAKREEDTTSSRQSPRSENSFATPQSQAQHSSVHFIASLRLMEGVSVKIPVFHNVSIQVFEGRLNELRYKKLPADIRVGRQLEDWEVEKIKDAVASVKNGDPRRAF</sequence>
<feature type="compositionally biased region" description="Polar residues" evidence="2">
    <location>
        <begin position="411"/>
        <end position="428"/>
    </location>
</feature>